<dbReference type="KEGG" id="brb:EH207_04635"/>
<name>A0A4P8QLW6_9GAMM</name>
<proteinExistence type="predicted"/>
<organism evidence="1 2">
    <name type="scientific">Brenneria rubrifaciens</name>
    <dbReference type="NCBI Taxonomy" id="55213"/>
    <lineage>
        <taxon>Bacteria</taxon>
        <taxon>Pseudomonadati</taxon>
        <taxon>Pseudomonadota</taxon>
        <taxon>Gammaproteobacteria</taxon>
        <taxon>Enterobacterales</taxon>
        <taxon>Pectobacteriaceae</taxon>
        <taxon>Brenneria</taxon>
    </lineage>
</organism>
<dbReference type="RefSeq" id="WP_137712929.1">
    <property type="nucleotide sequence ID" value="NZ_CP034035.1"/>
</dbReference>
<dbReference type="AlphaFoldDB" id="A0A4P8QLW6"/>
<sequence length="314" mass="35119">MNNLQNRYFYGGTMVNPLENFSQEHVVKLHDAASPQELGIGSYKGKLVRVNTSTMEHLKLAQETLRKTKMILPYGASNQISDIVHTEGASLARGIMKNTLVPPSPTPSPYANAKVAAHFQAGGSREHADVAYTLLAQKRINAPVLEVRDNNRDHDYVLIGDPRDQTWGEKNTVVVDPWVRYPSAVTLKQAKNHNPDSQPIHQRERNAAPVPDAHRLNSIKHVTKKELYDFSFDTSLPLIGPEYLRELAVDDEFESIPDEKTVAKDPSTRYTSNFINAKSMDKIAQATVLRQRAAQQAMESSPYVAPVLRERAAQ</sequence>
<protein>
    <submittedName>
        <fullName evidence="1">Type III effector</fullName>
    </submittedName>
</protein>
<evidence type="ECO:0000313" key="2">
    <source>
        <dbReference type="Proteomes" id="UP000299580"/>
    </source>
</evidence>
<dbReference type="Proteomes" id="UP000299580">
    <property type="component" value="Chromosome"/>
</dbReference>
<reference evidence="1 2" key="1">
    <citation type="submission" date="2018-11" db="EMBL/GenBank/DDBJ databases">
        <title>Genome sequences of Brenneria nigrifluens and Brenneria rubrifaciens.</title>
        <authorList>
            <person name="Poret-Peterson A.T."/>
            <person name="McClean A.E."/>
            <person name="Kluepfel D.A."/>
        </authorList>
    </citation>
    <scope>NUCLEOTIDE SEQUENCE [LARGE SCALE GENOMIC DNA]</scope>
    <source>
        <strain evidence="1 2">6D370</strain>
    </source>
</reference>
<keyword evidence="2" id="KW-1185">Reference proteome</keyword>
<accession>A0A4P8QLW6</accession>
<dbReference type="EMBL" id="CP034035">
    <property type="protein sequence ID" value="QCR07868.1"/>
    <property type="molecule type" value="Genomic_DNA"/>
</dbReference>
<gene>
    <name evidence="1" type="ORF">EH207_04635</name>
</gene>
<evidence type="ECO:0000313" key="1">
    <source>
        <dbReference type="EMBL" id="QCR07868.1"/>
    </source>
</evidence>
<dbReference type="OrthoDB" id="6433094at2"/>